<dbReference type="Proteomes" id="UP000218287">
    <property type="component" value="Chromosome"/>
</dbReference>
<evidence type="ECO:0008006" key="4">
    <source>
        <dbReference type="Google" id="ProtNLM"/>
    </source>
</evidence>
<feature type="transmembrane region" description="Helical" evidence="1">
    <location>
        <begin position="60"/>
        <end position="82"/>
    </location>
</feature>
<dbReference type="OrthoDB" id="516102at2"/>
<feature type="transmembrane region" description="Helical" evidence="1">
    <location>
        <begin position="89"/>
        <end position="112"/>
    </location>
</feature>
<sequence length="135" mass="13806">MLGTFLITLATALSLLIVDLVVPGVNIANFPSALIAAVAIGLINSSVKPVLSTLSLPLNLVTFGAFSLVVNGICFALAAFLVPGFSAHGIIAFILGPVVLSLANTFIGNYFAERNVALTGNTSTPGELPQGNPQQ</sequence>
<organism evidence="2 3">
    <name type="scientific">Anabaenopsis circularis NIES-21</name>
    <dbReference type="NCBI Taxonomy" id="1085406"/>
    <lineage>
        <taxon>Bacteria</taxon>
        <taxon>Bacillati</taxon>
        <taxon>Cyanobacteriota</taxon>
        <taxon>Cyanophyceae</taxon>
        <taxon>Nostocales</taxon>
        <taxon>Nodulariaceae</taxon>
        <taxon>Anabaenopsis</taxon>
    </lineage>
</organism>
<dbReference type="PANTHER" id="PTHR37309:SF1">
    <property type="entry name" value="SLR0284 PROTEIN"/>
    <property type="match status" value="1"/>
</dbReference>
<accession>A0A1Z4GHF6</accession>
<keyword evidence="3" id="KW-1185">Reference proteome</keyword>
<dbReference type="PANTHER" id="PTHR37309">
    <property type="entry name" value="SLR0284 PROTEIN"/>
    <property type="match status" value="1"/>
</dbReference>
<gene>
    <name evidence="2" type="ORF">NIES21_26200</name>
</gene>
<keyword evidence="1" id="KW-0472">Membrane</keyword>
<keyword evidence="1" id="KW-0812">Transmembrane</keyword>
<dbReference type="AlphaFoldDB" id="A0A1Z4GHF6"/>
<dbReference type="InterPro" id="IPR007165">
    <property type="entry name" value="Phage_holin_4_2"/>
</dbReference>
<evidence type="ECO:0000256" key="1">
    <source>
        <dbReference type="SAM" id="Phobius"/>
    </source>
</evidence>
<name>A0A1Z4GHF6_9CYAN</name>
<evidence type="ECO:0000313" key="2">
    <source>
        <dbReference type="EMBL" id="BAY16786.1"/>
    </source>
</evidence>
<keyword evidence="1" id="KW-1133">Transmembrane helix</keyword>
<reference evidence="2 3" key="1">
    <citation type="submission" date="2017-06" db="EMBL/GenBank/DDBJ databases">
        <title>Genome sequencing of cyanobaciteial culture collection at National Institute for Environmental Studies (NIES).</title>
        <authorList>
            <person name="Hirose Y."/>
            <person name="Shimura Y."/>
            <person name="Fujisawa T."/>
            <person name="Nakamura Y."/>
            <person name="Kawachi M."/>
        </authorList>
    </citation>
    <scope>NUCLEOTIDE SEQUENCE [LARGE SCALE GENOMIC DNA]</scope>
    <source>
        <strain evidence="2 3">NIES-21</strain>
    </source>
</reference>
<dbReference type="Pfam" id="PF04020">
    <property type="entry name" value="Phage_holin_4_2"/>
    <property type="match status" value="1"/>
</dbReference>
<protein>
    <recommendedName>
        <fullName evidence="4">Integral membrane protein</fullName>
    </recommendedName>
</protein>
<dbReference type="EMBL" id="AP018174">
    <property type="protein sequence ID" value="BAY16786.1"/>
    <property type="molecule type" value="Genomic_DNA"/>
</dbReference>
<proteinExistence type="predicted"/>
<evidence type="ECO:0000313" key="3">
    <source>
        <dbReference type="Proteomes" id="UP000218287"/>
    </source>
</evidence>